<gene>
    <name evidence="1" type="ORF">ABS24_00555</name>
</gene>
<feature type="non-terminal residue" evidence="1">
    <location>
        <position position="1"/>
    </location>
</feature>
<dbReference type="EMBL" id="LICA01000277">
    <property type="protein sequence ID" value="KRO93215.1"/>
    <property type="molecule type" value="Genomic_DNA"/>
</dbReference>
<dbReference type="Pfam" id="PF10972">
    <property type="entry name" value="CsiV"/>
    <property type="match status" value="1"/>
</dbReference>
<evidence type="ECO:0000313" key="1">
    <source>
        <dbReference type="EMBL" id="KRO93215.1"/>
    </source>
</evidence>
<accession>A0A0R2U1F0</accession>
<dbReference type="AlphaFoldDB" id="A0A0R2U1F0"/>
<evidence type="ECO:0000313" key="2">
    <source>
        <dbReference type="Proteomes" id="UP000051213"/>
    </source>
</evidence>
<sequence>TLAAAVASDSVLAQENLQAIPLVPPANWYQVEIILFTQPDNTSGEIPPLDYHLKYPDNLLTLIDADARAHQYTLSQIENALLFDPEAITILPKTLIWIPIVEMEDPAITLNASDKDAIILISETAATVVDKRPPPELYIPEYEEPFIILDANMRDLNDSARALDRRKYNVVFHQAWRFEAETDGEDPWIHISAGKRLDDRSEVEGSLRFYRSRFLHVETDLWRLKFANQDSLVDALTVKLPDLPNFELNAEISPQKQWQISVSPEYVMDLTPKSDMVDIDGIAYTVEAIDLHRVEEEQDIMVIKQYPILEVWPIKQSKRIEENSIYYLDHPELGVMLTIKPYEPEPLNPQAIDETEEVIELGNQN</sequence>
<dbReference type="InterPro" id="IPR021241">
    <property type="entry name" value="CsiV"/>
</dbReference>
<protein>
    <submittedName>
        <fullName evidence="1">Uncharacterized protein</fullName>
    </submittedName>
</protein>
<name>A0A0R2U1F0_9GAMM</name>
<proteinExistence type="predicted"/>
<organism evidence="1 2">
    <name type="scientific">SAR92 bacterium BACL26 MAG-121220-bin70</name>
    <dbReference type="NCBI Taxonomy" id="1655626"/>
    <lineage>
        <taxon>Bacteria</taxon>
        <taxon>Pseudomonadati</taxon>
        <taxon>Pseudomonadota</taxon>
        <taxon>Gammaproteobacteria</taxon>
        <taxon>Cellvibrionales</taxon>
        <taxon>Porticoccaceae</taxon>
        <taxon>SAR92 clade</taxon>
    </lineage>
</organism>
<comment type="caution">
    <text evidence="1">The sequence shown here is derived from an EMBL/GenBank/DDBJ whole genome shotgun (WGS) entry which is preliminary data.</text>
</comment>
<reference evidence="1 2" key="1">
    <citation type="submission" date="2015-10" db="EMBL/GenBank/DDBJ databases">
        <title>Metagenome-Assembled Genomes uncover a global brackish microbiome.</title>
        <authorList>
            <person name="Hugerth L.W."/>
            <person name="Larsson J."/>
            <person name="Alneberg J."/>
            <person name="Lindh M.V."/>
            <person name="Legrand C."/>
            <person name="Pinhassi J."/>
            <person name="Andersson A.F."/>
        </authorList>
    </citation>
    <scope>NUCLEOTIDE SEQUENCE [LARGE SCALE GENOMIC DNA]</scope>
    <source>
        <strain evidence="1">BACL26 MAG-121220-bin70</strain>
    </source>
</reference>
<dbReference type="Proteomes" id="UP000051213">
    <property type="component" value="Unassembled WGS sequence"/>
</dbReference>